<name>A0A285NDQ3_9HYPH</name>
<dbReference type="Proteomes" id="UP000219439">
    <property type="component" value="Unassembled WGS sequence"/>
</dbReference>
<dbReference type="Pfam" id="PF01702">
    <property type="entry name" value="TGT"/>
    <property type="match status" value="1"/>
</dbReference>
<feature type="binding site" evidence="7">
    <location>
        <position position="173"/>
    </location>
    <ligand>
        <name>substrate</name>
    </ligand>
</feature>
<feature type="compositionally biased region" description="Polar residues" evidence="8">
    <location>
        <begin position="1"/>
        <end position="12"/>
    </location>
</feature>
<evidence type="ECO:0000256" key="5">
    <source>
        <dbReference type="ARBA" id="ARBA00022785"/>
    </source>
</evidence>
<keyword evidence="3 7" id="KW-0808">Transferase</keyword>
<reference evidence="10 11" key="1">
    <citation type="submission" date="2017-09" db="EMBL/GenBank/DDBJ databases">
        <authorList>
            <person name="Ehlers B."/>
            <person name="Leendertz F.H."/>
        </authorList>
    </citation>
    <scope>NUCLEOTIDE SEQUENCE [LARGE SCALE GENOMIC DNA]</scope>
    <source>
        <strain evidence="10 11">DSM 18289</strain>
    </source>
</reference>
<sequence length="402" mass="44972">MTEKTTTSISNQDPDRMGLGLPTPDPKPEKFGFKLLAQDGKARRGEVSMPRGTIRTPAFMPVGTAATVKFMYPGQVRDLGADVILGNTYHLMLRPGAERIHSLGGLHKFANWKYPILTDSGGFQVMSLAKLRKMSEQGVEFKSHIDGVKHFMSPERSIEIQCQLGSDIQMQLDECTRLPASEDEIERAMQLSLRWAERCKIEFGDRPGQAMFGIVQGGDIPRLREESAQSLKDMDLKGYSIGGLAVGEPQQVMLDMLEVTCPVLPEDKPRYLMGVGTPDDLIESVSRGVDMFDCVMPTRAGRHGLAFTRYGKVNLKNARHKDDHRPLDPLSHCPAARDYSRAYLYHLVKSNEALGSMLLTWNNLAYYQELMQGMRDAIEAGRFEDHKVEVKEGWARGDIPTL</sequence>
<feature type="region of interest" description="RNA binding" evidence="7">
    <location>
        <begin position="274"/>
        <end position="280"/>
    </location>
</feature>
<evidence type="ECO:0000256" key="4">
    <source>
        <dbReference type="ARBA" id="ARBA00022694"/>
    </source>
</evidence>
<dbReference type="GO" id="GO:0005829">
    <property type="term" value="C:cytosol"/>
    <property type="evidence" value="ECO:0007669"/>
    <property type="project" value="TreeGrafter"/>
</dbReference>
<comment type="function">
    <text evidence="7">Catalyzes the base-exchange of a guanine (G) residue with the queuine precursor 7-aminomethyl-7-deazaguanine (PreQ1) at position 34 (anticodon wobble position) in tRNAs with GU(N) anticodons (tRNA-Asp, -Asn, -His and -Tyr). Catalysis occurs through a double-displacement mechanism. The nucleophile active site attacks the C1' of nucleotide 34 to detach the guanine base from the RNA, forming a covalent enzyme-RNA intermediate. The proton acceptor active site deprotonates the incoming PreQ1, allowing a nucleophilic attack on the C1' of the ribose to form the product. After dissociation, two additional enzymatic reactions on the tRNA convert PreQ1 to queuine (Q), resulting in the hypermodified nucleoside queuosine (7-(((4,5-cis-dihydroxy-2-cyclopenten-1-yl)amino)methyl)-7-deazaguanosine).</text>
</comment>
<comment type="caution">
    <text evidence="7">Lacks conserved residue(s) required for the propagation of feature annotation.</text>
</comment>
<organism evidence="10 11">
    <name type="scientific">Cohaesibacter gelatinilyticus</name>
    <dbReference type="NCBI Taxonomy" id="372072"/>
    <lineage>
        <taxon>Bacteria</taxon>
        <taxon>Pseudomonadati</taxon>
        <taxon>Pseudomonadota</taxon>
        <taxon>Alphaproteobacteria</taxon>
        <taxon>Hyphomicrobiales</taxon>
        <taxon>Cohaesibacteraceae</taxon>
    </lineage>
</organism>
<dbReference type="PANTHER" id="PTHR46499:SF1">
    <property type="entry name" value="QUEUINE TRNA-RIBOSYLTRANSFERASE"/>
    <property type="match status" value="1"/>
</dbReference>
<dbReference type="EC" id="2.4.2.29" evidence="7"/>
<feature type="active site" description="Proton acceptor" evidence="7">
    <location>
        <position position="119"/>
    </location>
</feature>
<feature type="binding site" evidence="7">
    <location>
        <begin position="119"/>
        <end position="123"/>
    </location>
    <ligand>
        <name>substrate</name>
    </ligand>
</feature>
<dbReference type="HAMAP" id="MF_00168">
    <property type="entry name" value="Q_tRNA_Tgt"/>
    <property type="match status" value="1"/>
</dbReference>
<dbReference type="InterPro" id="IPR050076">
    <property type="entry name" value="ArchSynthase1/Queuine_TRR"/>
</dbReference>
<dbReference type="SUPFAM" id="SSF51713">
    <property type="entry name" value="tRNA-guanine transglycosylase"/>
    <property type="match status" value="1"/>
</dbReference>
<dbReference type="InterPro" id="IPR002616">
    <property type="entry name" value="tRNA_ribo_trans-like"/>
</dbReference>
<dbReference type="AlphaFoldDB" id="A0A285NDQ3"/>
<proteinExistence type="inferred from homology"/>
<dbReference type="EMBL" id="OBEL01000001">
    <property type="protein sequence ID" value="SNZ07580.1"/>
    <property type="molecule type" value="Genomic_DNA"/>
</dbReference>
<dbReference type="UniPathway" id="UPA00392"/>
<feature type="domain" description="tRNA-guanine(15) transglycosylase-like" evidence="9">
    <location>
        <begin position="41"/>
        <end position="392"/>
    </location>
</feature>
<feature type="region of interest" description="RNA binding; important for wobble base 34 recognition" evidence="7">
    <location>
        <begin position="298"/>
        <end position="302"/>
    </location>
</feature>
<keyword evidence="4 7" id="KW-0819">tRNA processing</keyword>
<evidence type="ECO:0000256" key="2">
    <source>
        <dbReference type="ARBA" id="ARBA00022676"/>
    </source>
</evidence>
<comment type="similarity">
    <text evidence="7">Belongs to the queuine tRNA-ribosyltransferase family.</text>
</comment>
<keyword evidence="2 7" id="KW-0328">Glycosyltransferase</keyword>
<dbReference type="NCBIfam" id="TIGR00430">
    <property type="entry name" value="Q_tRNA_tgt"/>
    <property type="match status" value="1"/>
</dbReference>
<feature type="region of interest" description="Disordered" evidence="8">
    <location>
        <begin position="1"/>
        <end position="26"/>
    </location>
</feature>
<evidence type="ECO:0000256" key="6">
    <source>
        <dbReference type="ARBA" id="ARBA00050112"/>
    </source>
</evidence>
<evidence type="ECO:0000313" key="10">
    <source>
        <dbReference type="EMBL" id="SNZ07580.1"/>
    </source>
</evidence>
<feature type="binding site" evidence="7">
    <location>
        <position position="243"/>
    </location>
    <ligand>
        <name>substrate</name>
    </ligand>
</feature>
<evidence type="ECO:0000256" key="7">
    <source>
        <dbReference type="HAMAP-Rule" id="MF_00168"/>
    </source>
</evidence>
<comment type="catalytic activity">
    <reaction evidence="6 7">
        <text>7-aminomethyl-7-carbaguanine + guanosine(34) in tRNA = 7-aminomethyl-7-carbaguanosine(34) in tRNA + guanine</text>
        <dbReference type="Rhea" id="RHEA:24104"/>
        <dbReference type="Rhea" id="RHEA-COMP:10341"/>
        <dbReference type="Rhea" id="RHEA-COMP:10342"/>
        <dbReference type="ChEBI" id="CHEBI:16235"/>
        <dbReference type="ChEBI" id="CHEBI:58703"/>
        <dbReference type="ChEBI" id="CHEBI:74269"/>
        <dbReference type="ChEBI" id="CHEBI:82833"/>
        <dbReference type="EC" id="2.4.2.29"/>
    </reaction>
</comment>
<evidence type="ECO:0000256" key="8">
    <source>
        <dbReference type="SAM" id="MobiDB-lite"/>
    </source>
</evidence>
<dbReference type="InterPro" id="IPR004803">
    <property type="entry name" value="TGT"/>
</dbReference>
<evidence type="ECO:0000313" key="11">
    <source>
        <dbReference type="Proteomes" id="UP000219439"/>
    </source>
</evidence>
<gene>
    <name evidence="7" type="primary">tgt</name>
    <name evidence="10" type="ORF">SAMN06265368_1112</name>
</gene>
<comment type="subunit">
    <text evidence="7">Homodimer. Within each dimer, one monomer is responsible for RNA recognition and catalysis, while the other monomer binds to the replacement base PreQ1.</text>
</comment>
<feature type="binding site" evidence="7">
    <location>
        <position position="216"/>
    </location>
    <ligand>
        <name>substrate</name>
    </ligand>
</feature>
<dbReference type="FunFam" id="3.20.20.105:FF:000001">
    <property type="entry name" value="Queuine tRNA-ribosyltransferase"/>
    <property type="match status" value="1"/>
</dbReference>
<feature type="active site" description="Nucleophile" evidence="7">
    <location>
        <position position="293"/>
    </location>
</feature>
<dbReference type="NCBIfam" id="TIGR00449">
    <property type="entry name" value="tgt_general"/>
    <property type="match status" value="1"/>
</dbReference>
<comment type="pathway">
    <text evidence="1 7">tRNA modification; tRNA-queuosine biosynthesis.</text>
</comment>
<keyword evidence="11" id="KW-1185">Reference proteome</keyword>
<dbReference type="GO" id="GO:0008616">
    <property type="term" value="P:tRNA queuosine(34) biosynthetic process"/>
    <property type="evidence" value="ECO:0007669"/>
    <property type="project" value="UniProtKB-UniRule"/>
</dbReference>
<accession>A0A285NDQ3</accession>
<dbReference type="GO" id="GO:0008479">
    <property type="term" value="F:tRNA-guanosine(34) queuine transglycosylase activity"/>
    <property type="evidence" value="ECO:0007669"/>
    <property type="project" value="UniProtKB-UniRule"/>
</dbReference>
<keyword evidence="5 7" id="KW-0671">Queuosine biosynthesis</keyword>
<protein>
    <recommendedName>
        <fullName evidence="7">Queuine tRNA-ribosyltransferase</fullName>
        <ecNumber evidence="7">2.4.2.29</ecNumber>
    </recommendedName>
    <alternativeName>
        <fullName evidence="7">Guanine insertion enzyme</fullName>
    </alternativeName>
    <alternativeName>
        <fullName evidence="7">tRNA-guanine transglycosylase</fullName>
    </alternativeName>
</protein>
<dbReference type="PANTHER" id="PTHR46499">
    <property type="entry name" value="QUEUINE TRNA-RIBOSYLTRANSFERASE"/>
    <property type="match status" value="1"/>
</dbReference>
<evidence type="ECO:0000259" key="9">
    <source>
        <dbReference type="Pfam" id="PF01702"/>
    </source>
</evidence>
<evidence type="ECO:0000256" key="3">
    <source>
        <dbReference type="ARBA" id="ARBA00022679"/>
    </source>
</evidence>
<dbReference type="InterPro" id="IPR036511">
    <property type="entry name" value="TGT-like_sf"/>
</dbReference>
<evidence type="ECO:0000256" key="1">
    <source>
        <dbReference type="ARBA" id="ARBA00004691"/>
    </source>
</evidence>
<dbReference type="Gene3D" id="3.20.20.105">
    <property type="entry name" value="Queuine tRNA-ribosyltransferase-like"/>
    <property type="match status" value="1"/>
</dbReference>